<keyword evidence="5" id="KW-1185">Reference proteome</keyword>
<proteinExistence type="predicted"/>
<reference evidence="4 5" key="1">
    <citation type="submission" date="2018-03" db="EMBL/GenBank/DDBJ databases">
        <title>Defining the species Micromonospora saelicesensis and Micromonospora noduli under the framework of genomics.</title>
        <authorList>
            <person name="Riesco R."/>
            <person name="Trujillo M.E."/>
        </authorList>
    </citation>
    <scope>NUCLEOTIDE SEQUENCE [LARGE SCALE GENOMIC DNA]</scope>
    <source>
        <strain evidence="2 4">LAH08</strain>
        <strain evidence="3 5">MED15</strain>
    </source>
</reference>
<dbReference type="EMBL" id="PYAA01000017">
    <property type="protein sequence ID" value="RAO00852.1"/>
    <property type="molecule type" value="Genomic_DNA"/>
</dbReference>
<accession>A0A328N9F0</accession>
<gene>
    <name evidence="2" type="ORF">LAH08_03105</name>
    <name evidence="3" type="ORF">MED15_03781</name>
</gene>
<dbReference type="Proteomes" id="UP000249045">
    <property type="component" value="Unassembled WGS sequence"/>
</dbReference>
<keyword evidence="1" id="KW-0812">Transmembrane</keyword>
<keyword evidence="1" id="KW-1133">Transmembrane helix</keyword>
<dbReference type="EMBL" id="PYAC01000017">
    <property type="protein sequence ID" value="RAO16262.1"/>
    <property type="molecule type" value="Genomic_DNA"/>
</dbReference>
<organism evidence="2 4">
    <name type="scientific">Micromonospora noduli</name>
    <dbReference type="NCBI Taxonomy" id="709876"/>
    <lineage>
        <taxon>Bacteria</taxon>
        <taxon>Bacillati</taxon>
        <taxon>Actinomycetota</taxon>
        <taxon>Actinomycetes</taxon>
        <taxon>Micromonosporales</taxon>
        <taxon>Micromonosporaceae</taxon>
        <taxon>Micromonospora</taxon>
    </lineage>
</organism>
<sequence>MARCRSPVPGPALTAGIGGVLLAAGAVGFLVARRRMTRFVA</sequence>
<feature type="transmembrane region" description="Helical" evidence="1">
    <location>
        <begin position="12"/>
        <end position="32"/>
    </location>
</feature>
<comment type="caution">
    <text evidence="2">The sequence shown here is derived from an EMBL/GenBank/DDBJ whole genome shotgun (WGS) entry which is preliminary data.</text>
</comment>
<keyword evidence="1" id="KW-0472">Membrane</keyword>
<evidence type="ECO:0000256" key="1">
    <source>
        <dbReference type="SAM" id="Phobius"/>
    </source>
</evidence>
<evidence type="ECO:0000313" key="4">
    <source>
        <dbReference type="Proteomes" id="UP000248966"/>
    </source>
</evidence>
<evidence type="ECO:0000313" key="3">
    <source>
        <dbReference type="EMBL" id="RAO16262.1"/>
    </source>
</evidence>
<evidence type="ECO:0000313" key="5">
    <source>
        <dbReference type="Proteomes" id="UP000249045"/>
    </source>
</evidence>
<dbReference type="Proteomes" id="UP000248966">
    <property type="component" value="Unassembled WGS sequence"/>
</dbReference>
<protein>
    <submittedName>
        <fullName evidence="2">Uncharacterized protein</fullName>
    </submittedName>
</protein>
<name>A0A328N9F0_9ACTN</name>
<evidence type="ECO:0000313" key="2">
    <source>
        <dbReference type="EMBL" id="RAO00852.1"/>
    </source>
</evidence>
<dbReference type="AlphaFoldDB" id="A0A328N9F0"/>